<feature type="compositionally biased region" description="Basic and acidic residues" evidence="1">
    <location>
        <begin position="57"/>
        <end position="81"/>
    </location>
</feature>
<name>A0A9P7ESV0_9AGAM</name>
<comment type="caution">
    <text evidence="2">The sequence shown here is derived from an EMBL/GenBank/DDBJ whole genome shotgun (WGS) entry which is preliminary data.</text>
</comment>
<sequence length="145" mass="16413">MVPTGAHTNHTNLHCALKPILSNTNGPPRQRSYTAALLVDENYESRRSQTRLSETVHQGKELKEADREGMKVSFKGREEGKVVNGRGEGKADEDDKDQDQDNDKDKDDKDEEEDDNGDDNEEDDNKEDNKDDNKDDNEHEEEGKG</sequence>
<evidence type="ECO:0000256" key="1">
    <source>
        <dbReference type="SAM" id="MobiDB-lite"/>
    </source>
</evidence>
<accession>A0A9P7ESV0</accession>
<keyword evidence="3" id="KW-1185">Reference proteome</keyword>
<dbReference type="GeneID" id="64696829"/>
<feature type="region of interest" description="Disordered" evidence="1">
    <location>
        <begin position="42"/>
        <end position="145"/>
    </location>
</feature>
<reference evidence="2" key="1">
    <citation type="journal article" date="2020" name="New Phytol.">
        <title>Comparative genomics reveals dynamic genome evolution in host specialist ectomycorrhizal fungi.</title>
        <authorList>
            <person name="Lofgren L.A."/>
            <person name="Nguyen N.H."/>
            <person name="Vilgalys R."/>
            <person name="Ruytinx J."/>
            <person name="Liao H.L."/>
            <person name="Branco S."/>
            <person name="Kuo A."/>
            <person name="LaButti K."/>
            <person name="Lipzen A."/>
            <person name="Andreopoulos W."/>
            <person name="Pangilinan J."/>
            <person name="Riley R."/>
            <person name="Hundley H."/>
            <person name="Na H."/>
            <person name="Barry K."/>
            <person name="Grigoriev I.V."/>
            <person name="Stajich J.E."/>
            <person name="Kennedy P.G."/>
        </authorList>
    </citation>
    <scope>NUCLEOTIDE SEQUENCE</scope>
    <source>
        <strain evidence="2">FC423</strain>
    </source>
</reference>
<feature type="compositionally biased region" description="Acidic residues" evidence="1">
    <location>
        <begin position="108"/>
        <end position="126"/>
    </location>
</feature>
<evidence type="ECO:0000313" key="2">
    <source>
        <dbReference type="EMBL" id="KAG2086219.1"/>
    </source>
</evidence>
<dbReference type="EMBL" id="JABBWM010000148">
    <property type="protein sequence ID" value="KAG2086219.1"/>
    <property type="molecule type" value="Genomic_DNA"/>
</dbReference>
<dbReference type="RefSeq" id="XP_041284857.1">
    <property type="nucleotide sequence ID" value="XM_041434570.1"/>
</dbReference>
<protein>
    <submittedName>
        <fullName evidence="2">Uncharacterized protein</fullName>
    </submittedName>
</protein>
<dbReference type="OrthoDB" id="10512807at2759"/>
<proteinExistence type="predicted"/>
<dbReference type="Proteomes" id="UP000823399">
    <property type="component" value="Unassembled WGS sequence"/>
</dbReference>
<organism evidence="2 3">
    <name type="scientific">Suillus discolor</name>
    <dbReference type="NCBI Taxonomy" id="1912936"/>
    <lineage>
        <taxon>Eukaryota</taxon>
        <taxon>Fungi</taxon>
        <taxon>Dikarya</taxon>
        <taxon>Basidiomycota</taxon>
        <taxon>Agaricomycotina</taxon>
        <taxon>Agaricomycetes</taxon>
        <taxon>Agaricomycetidae</taxon>
        <taxon>Boletales</taxon>
        <taxon>Suillineae</taxon>
        <taxon>Suillaceae</taxon>
        <taxon>Suillus</taxon>
    </lineage>
</organism>
<dbReference type="AlphaFoldDB" id="A0A9P7ESV0"/>
<feature type="compositionally biased region" description="Basic and acidic residues" evidence="1">
    <location>
        <begin position="127"/>
        <end position="145"/>
    </location>
</feature>
<gene>
    <name evidence="2" type="ORF">F5147DRAFT_659250</name>
</gene>
<evidence type="ECO:0000313" key="3">
    <source>
        <dbReference type="Proteomes" id="UP000823399"/>
    </source>
</evidence>